<dbReference type="EMBL" id="FNZE01000006">
    <property type="protein sequence ID" value="SEJ26511.1"/>
    <property type="molecule type" value="Genomic_DNA"/>
</dbReference>
<keyword evidence="2" id="KW-1185">Reference proteome</keyword>
<name>A0A1H6XBG2_9PSED</name>
<proteinExistence type="predicted"/>
<accession>A0A1H6XBG2</accession>
<dbReference type="Pfam" id="PF07394">
    <property type="entry name" value="DUF1501"/>
    <property type="match status" value="1"/>
</dbReference>
<organism evidence="1 2">
    <name type="scientific">Pseudomonas linyingensis</name>
    <dbReference type="NCBI Taxonomy" id="915471"/>
    <lineage>
        <taxon>Bacteria</taxon>
        <taxon>Pseudomonadati</taxon>
        <taxon>Pseudomonadota</taxon>
        <taxon>Gammaproteobacteria</taxon>
        <taxon>Pseudomonadales</taxon>
        <taxon>Pseudomonadaceae</taxon>
        <taxon>Pseudomonas</taxon>
    </lineage>
</organism>
<dbReference type="AlphaFoldDB" id="A0A1H6XBG2"/>
<dbReference type="PANTHER" id="PTHR43737:SF1">
    <property type="entry name" value="DUF1501 DOMAIN-CONTAINING PROTEIN"/>
    <property type="match status" value="1"/>
</dbReference>
<dbReference type="PROSITE" id="PS51318">
    <property type="entry name" value="TAT"/>
    <property type="match status" value="1"/>
</dbReference>
<sequence>MPIDRRDFLKAALACGGLSLGRAWAWQGGGEDTGRLLVIFLRGGLDGLFAFSPVADPQLALLRPTLTRAVLAQGVPLGDSGFAAHPSCTALAELFQAGELAFSPCAGTIDQSRSHFQAQDIFELGTGRTRGPSGFMSRAASELGEKHDAISFTSGIPLAFQGAAMPEIAPLESSSFNLPSGRLLEALRQAHAGEPTGEALEQAIATEATVASALADGSMERSAGRGAAAVSRFARMARNMARVLRHNPRLRLAFVDVAGFDTHADQEDLLARALASLGEGVVALRQELGASEWRKTRVLVCSEFGRTVRENGTGGTDHGHGGLLLLAGGAVRGGRMLSGFDGLGTAHLQEGRDLPVLLDWRDALSSTMQDCFNLSDTALDRIFPDRPRQRLES</sequence>
<reference evidence="2" key="1">
    <citation type="submission" date="2016-10" db="EMBL/GenBank/DDBJ databases">
        <authorList>
            <person name="Varghese N."/>
            <person name="Submissions S."/>
        </authorList>
    </citation>
    <scope>NUCLEOTIDE SEQUENCE [LARGE SCALE GENOMIC DNA]</scope>
    <source>
        <strain evidence="2">LMG 25967</strain>
    </source>
</reference>
<dbReference type="Proteomes" id="UP000242930">
    <property type="component" value="Unassembled WGS sequence"/>
</dbReference>
<gene>
    <name evidence="1" type="ORF">SAMN05216201_106140</name>
</gene>
<dbReference type="InterPro" id="IPR006311">
    <property type="entry name" value="TAT_signal"/>
</dbReference>
<evidence type="ECO:0000313" key="1">
    <source>
        <dbReference type="EMBL" id="SEJ26511.1"/>
    </source>
</evidence>
<dbReference type="PANTHER" id="PTHR43737">
    <property type="entry name" value="BLL7424 PROTEIN"/>
    <property type="match status" value="1"/>
</dbReference>
<dbReference type="InterPro" id="IPR010869">
    <property type="entry name" value="DUF1501"/>
</dbReference>
<dbReference type="STRING" id="915471.SAMN05216201_106140"/>
<evidence type="ECO:0000313" key="2">
    <source>
        <dbReference type="Proteomes" id="UP000242930"/>
    </source>
</evidence>
<dbReference type="RefSeq" id="WP_090310223.1">
    <property type="nucleotide sequence ID" value="NZ_FNZE01000006.1"/>
</dbReference>
<dbReference type="OrthoDB" id="9779968at2"/>
<protein>
    <submittedName>
        <fullName evidence="1">Uncharacterized conserved protein, DUF1501 family</fullName>
    </submittedName>
</protein>